<dbReference type="OrthoDB" id="9765635at2"/>
<evidence type="ECO:0000256" key="4">
    <source>
        <dbReference type="ARBA" id="ARBA00023239"/>
    </source>
</evidence>
<proteinExistence type="inferred from homology"/>
<dbReference type="EMBL" id="CAIY01000027">
    <property type="protein sequence ID" value="CCH66636.1"/>
    <property type="molecule type" value="Genomic_DNA"/>
</dbReference>
<dbReference type="InterPro" id="IPR016024">
    <property type="entry name" value="ARM-type_fold"/>
</dbReference>
<evidence type="ECO:0000256" key="2">
    <source>
        <dbReference type="ARBA" id="ARBA00022549"/>
    </source>
</evidence>
<evidence type="ECO:0000313" key="6">
    <source>
        <dbReference type="Proteomes" id="UP000053051"/>
    </source>
</evidence>
<keyword evidence="3" id="KW-0605">Phycobilisome</keyword>
<dbReference type="InterPro" id="IPR011989">
    <property type="entry name" value="ARM-like"/>
</dbReference>
<gene>
    <name evidence="5" type="ORF">RINTHH_4810</name>
</gene>
<dbReference type="Pfam" id="PF13646">
    <property type="entry name" value="HEAT_2"/>
    <property type="match status" value="2"/>
</dbReference>
<comment type="caution">
    <text evidence="5">The sequence shown here is derived from an EMBL/GenBank/DDBJ whole genome shotgun (WGS) entry which is preliminary data.</text>
</comment>
<dbReference type="GO" id="GO:0016491">
    <property type="term" value="F:oxidoreductase activity"/>
    <property type="evidence" value="ECO:0007669"/>
    <property type="project" value="TreeGrafter"/>
</dbReference>
<protein>
    <submittedName>
        <fullName evidence="5">Bilin biosynthesis protein MpeU</fullName>
    </submittedName>
</protein>
<evidence type="ECO:0000256" key="1">
    <source>
        <dbReference type="ARBA" id="ARBA00009299"/>
    </source>
</evidence>
<dbReference type="PANTHER" id="PTHR12697:SF38">
    <property type="entry name" value="PBS LYASE HEAT DOMAIN PROTEIN REPEAT-CONTAINING PROTEIN"/>
    <property type="match status" value="1"/>
</dbReference>
<reference evidence="6" key="2">
    <citation type="submission" date="2016-01" db="EMBL/GenBank/DDBJ databases">
        <title>Diatom-associated endosymboitic cyanobacterium lacks core nitrogen metabolism enzymes.</title>
        <authorList>
            <person name="Hilton J.A."/>
            <person name="Foster R.A."/>
            <person name="Tripp H.J."/>
            <person name="Carter B.J."/>
            <person name="Zehr J.P."/>
            <person name="Villareal T.A."/>
        </authorList>
    </citation>
    <scope>NUCLEOTIDE SEQUENCE [LARGE SCALE GENOMIC DNA]</scope>
    <source>
        <strain evidence="6">HH01</strain>
    </source>
</reference>
<comment type="similarity">
    <text evidence="1">Belongs to the CpcE/RpcE/PecE family.</text>
</comment>
<sequence length="306" mass="33094">MLNPETHADDNEVLRVQARTDSLIQTITEQITLHTFDTDNEELIRQMVEGFADSRGRIRLRIAEILGEIGEPITPILTEALANHSNPIVRRACAKTLTLIADPNAIPTLVYAFLNDEDTVVQGSSVGALARTGESAVPELLKILESSEHTESIKGHAAWALAFIGAEAKEHLYQALSSDSEEVRAAVVAAMAKVAQEDPKARALDILINALGDSSGTVRSEASAALGNLACLQAVPALIELLKHQEAESRKSAALSLMKIRDFSVIGSIQLAFSREEEMSVKSVMQLAISQLEKEKQLGLKKDNLA</sequence>
<dbReference type="InterPro" id="IPR004155">
    <property type="entry name" value="PBS_lyase_HEAT"/>
</dbReference>
<reference evidence="5 6" key="1">
    <citation type="submission" date="2012-05" db="EMBL/GenBank/DDBJ databases">
        <authorList>
            <person name="Hilton J."/>
        </authorList>
    </citation>
    <scope>NUCLEOTIDE SEQUENCE [LARGE SCALE GENOMIC DNA]</scope>
    <source>
        <strain evidence="5 6">HH01</strain>
    </source>
</reference>
<dbReference type="SUPFAM" id="SSF48371">
    <property type="entry name" value="ARM repeat"/>
    <property type="match status" value="1"/>
</dbReference>
<dbReference type="GO" id="GO:0030089">
    <property type="term" value="C:phycobilisome"/>
    <property type="evidence" value="ECO:0007669"/>
    <property type="project" value="UniProtKB-KW"/>
</dbReference>
<keyword evidence="4" id="KW-0456">Lyase</keyword>
<keyword evidence="6" id="KW-1185">Reference proteome</keyword>
<name>M1X4T2_9NOST</name>
<evidence type="ECO:0000313" key="5">
    <source>
        <dbReference type="EMBL" id="CCH66636.1"/>
    </source>
</evidence>
<dbReference type="PANTHER" id="PTHR12697">
    <property type="entry name" value="PBS LYASE HEAT-LIKE PROTEIN"/>
    <property type="match status" value="1"/>
</dbReference>
<evidence type="ECO:0000256" key="3">
    <source>
        <dbReference type="ARBA" id="ARBA00022738"/>
    </source>
</evidence>
<keyword evidence="2" id="KW-0042">Antenna complex</keyword>
<dbReference type="RefSeq" id="WP_008232359.1">
    <property type="nucleotide sequence ID" value="NZ_CAIY01000027.1"/>
</dbReference>
<dbReference type="PROSITE" id="PS50176">
    <property type="entry name" value="ARM_REPEAT"/>
    <property type="match status" value="1"/>
</dbReference>
<organism evidence="5 6">
    <name type="scientific">Richelia intracellularis HH01</name>
    <dbReference type="NCBI Taxonomy" id="1165094"/>
    <lineage>
        <taxon>Bacteria</taxon>
        <taxon>Bacillati</taxon>
        <taxon>Cyanobacteriota</taxon>
        <taxon>Cyanophyceae</taxon>
        <taxon>Nostocales</taxon>
        <taxon>Nostocaceae</taxon>
        <taxon>Richelia</taxon>
    </lineage>
</organism>
<dbReference type="Proteomes" id="UP000053051">
    <property type="component" value="Unassembled WGS sequence"/>
</dbReference>
<dbReference type="SMART" id="SM00567">
    <property type="entry name" value="EZ_HEAT"/>
    <property type="match status" value="6"/>
</dbReference>
<dbReference type="InterPro" id="IPR000225">
    <property type="entry name" value="Armadillo"/>
</dbReference>
<dbReference type="AlphaFoldDB" id="M1X4T2"/>
<accession>M1X4T2</accession>
<dbReference type="Gene3D" id="1.25.10.10">
    <property type="entry name" value="Leucine-rich Repeat Variant"/>
    <property type="match status" value="2"/>
</dbReference>
<dbReference type="GO" id="GO:0016829">
    <property type="term" value="F:lyase activity"/>
    <property type="evidence" value="ECO:0007669"/>
    <property type="project" value="UniProtKB-KW"/>
</dbReference>
<dbReference type="STRING" id="1165094.RINTHH_4810"/>